<name>A0ABQ0G2W4_9PEZI</name>
<dbReference type="EMBL" id="BAAFSV010000001">
    <property type="protein sequence ID" value="GAB1312091.1"/>
    <property type="molecule type" value="Genomic_DNA"/>
</dbReference>
<organism evidence="2 3">
    <name type="scientific">Madurella fahalii</name>
    <dbReference type="NCBI Taxonomy" id="1157608"/>
    <lineage>
        <taxon>Eukaryota</taxon>
        <taxon>Fungi</taxon>
        <taxon>Dikarya</taxon>
        <taxon>Ascomycota</taxon>
        <taxon>Pezizomycotina</taxon>
        <taxon>Sordariomycetes</taxon>
        <taxon>Sordariomycetidae</taxon>
        <taxon>Sordariales</taxon>
        <taxon>Sordariales incertae sedis</taxon>
        <taxon>Madurella</taxon>
    </lineage>
</organism>
<feature type="region of interest" description="Disordered" evidence="1">
    <location>
        <begin position="43"/>
        <end position="66"/>
    </location>
</feature>
<evidence type="ECO:0000313" key="2">
    <source>
        <dbReference type="EMBL" id="GAB1312091.1"/>
    </source>
</evidence>
<proteinExistence type="predicted"/>
<comment type="caution">
    <text evidence="2">The sequence shown here is derived from an EMBL/GenBank/DDBJ whole genome shotgun (WGS) entry which is preliminary data.</text>
</comment>
<keyword evidence="3" id="KW-1185">Reference proteome</keyword>
<protein>
    <submittedName>
        <fullName evidence="2">Uncharacterized protein</fullName>
    </submittedName>
</protein>
<evidence type="ECO:0000256" key="1">
    <source>
        <dbReference type="SAM" id="MobiDB-lite"/>
    </source>
</evidence>
<dbReference type="Proteomes" id="UP001628179">
    <property type="component" value="Unassembled WGS sequence"/>
</dbReference>
<dbReference type="RefSeq" id="XP_070913824.1">
    <property type="nucleotide sequence ID" value="XM_071057723.1"/>
</dbReference>
<dbReference type="GeneID" id="98173046"/>
<reference evidence="2 3" key="1">
    <citation type="submission" date="2024-09" db="EMBL/GenBank/DDBJ databases">
        <title>Itraconazole resistance in Madurella fahalii resulting from another homologue of gene encoding cytochrome P450 14-alpha sterol demethylase (CYP51).</title>
        <authorList>
            <person name="Yoshioka I."/>
            <person name="Fahal A.H."/>
            <person name="Kaneko S."/>
            <person name="Yaguchi T."/>
        </authorList>
    </citation>
    <scope>NUCLEOTIDE SEQUENCE [LARGE SCALE GENOMIC DNA]</scope>
    <source>
        <strain evidence="2 3">IFM 68171</strain>
    </source>
</reference>
<accession>A0ABQ0G2W4</accession>
<feature type="region of interest" description="Disordered" evidence="1">
    <location>
        <begin position="1"/>
        <end position="30"/>
    </location>
</feature>
<feature type="compositionally biased region" description="Basic residues" evidence="1">
    <location>
        <begin position="15"/>
        <end position="30"/>
    </location>
</feature>
<evidence type="ECO:0000313" key="3">
    <source>
        <dbReference type="Proteomes" id="UP001628179"/>
    </source>
</evidence>
<gene>
    <name evidence="2" type="ORF">MFIFM68171_02301</name>
</gene>
<sequence>MEFITIVHPSQKNSPRLRRRAHSHAARAAHARARRIRVAGHIAAESTSQKDASSTPPNATVSPARNLSRHLGLPSSVPASISGAFEHEPLASFLRSLTPREHYLFDFYIQVVTPDLCDRCPVLNVLGGENRQIRDNWAILSSTNLDMLKGSLLSACRWLSIVQQETEYAKLAIQYKLRLVRDLQETIGVGGLLSCRRAVSKALVLAFDEITIRDMVMAATHLEGALQIIRVAGGIEALELSGLVLFLLSSCVYGKKLLDSDPRIEIPCSAKILDKMGL</sequence>
<feature type="compositionally biased region" description="Polar residues" evidence="1">
    <location>
        <begin position="45"/>
        <end position="65"/>
    </location>
</feature>